<evidence type="ECO:0008006" key="4">
    <source>
        <dbReference type="Google" id="ProtNLM"/>
    </source>
</evidence>
<accession>A0A967AC17</accession>
<organism evidence="2 3">
    <name type="scientific">Psychroflexus maritimus</name>
    <dbReference type="NCBI Taxonomy" id="2714865"/>
    <lineage>
        <taxon>Bacteria</taxon>
        <taxon>Pseudomonadati</taxon>
        <taxon>Bacteroidota</taxon>
        <taxon>Flavobacteriia</taxon>
        <taxon>Flavobacteriales</taxon>
        <taxon>Flavobacteriaceae</taxon>
        <taxon>Psychroflexus</taxon>
    </lineage>
</organism>
<protein>
    <recommendedName>
        <fullName evidence="4">DUF3344 domain-containing protein</fullName>
    </recommendedName>
</protein>
<name>A0A967AC17_9FLAO</name>
<keyword evidence="3" id="KW-1185">Reference proteome</keyword>
<proteinExistence type="predicted"/>
<reference evidence="2" key="1">
    <citation type="submission" date="2020-03" db="EMBL/GenBank/DDBJ databases">
        <title>Psychroflexus Maritimus sp. nov., isolate from marine sediment.</title>
        <authorList>
            <person name="Zhong Y.-L."/>
        </authorList>
    </citation>
    <scope>NUCLEOTIDE SEQUENCE</scope>
    <source>
        <strain evidence="2">C1</strain>
    </source>
</reference>
<feature type="coiled-coil region" evidence="1">
    <location>
        <begin position="428"/>
        <end position="458"/>
    </location>
</feature>
<evidence type="ECO:0000256" key="1">
    <source>
        <dbReference type="SAM" id="Coils"/>
    </source>
</evidence>
<evidence type="ECO:0000313" key="2">
    <source>
        <dbReference type="EMBL" id="NGZ89492.1"/>
    </source>
</evidence>
<dbReference type="AlphaFoldDB" id="A0A967AC17"/>
<feature type="non-terminal residue" evidence="2">
    <location>
        <position position="540"/>
    </location>
</feature>
<dbReference type="Proteomes" id="UP000643701">
    <property type="component" value="Unassembled WGS sequence"/>
</dbReference>
<comment type="caution">
    <text evidence="2">The sequence shown here is derived from an EMBL/GenBank/DDBJ whole genome shotgun (WGS) entry which is preliminary data.</text>
</comment>
<evidence type="ECO:0000313" key="3">
    <source>
        <dbReference type="Proteomes" id="UP000643701"/>
    </source>
</evidence>
<dbReference type="RefSeq" id="WP_166399756.1">
    <property type="nucleotide sequence ID" value="NZ_JAANAS010000038.1"/>
</dbReference>
<sequence length="540" mass="60143">MSNITFAQPTTIPFELSAQYNGQYDYKILGNTHNEFDNNSNPPPPCEMLTQSSAVLELENNQNIVLAYLYWSGVGNGLFDPEIQLNGETIFADIINVVDPQQFGSFFYYGSFKDITQLVQEDGSGTYIFSGLDLNPIIGADCSGGTQFSGWSIFVIYEDNTLPIQQVNVYNGFASVYGFGLNSSATIEVGSLNVVDTQDARMGFLAWNGSPNLFFNESISFNGNLLSNPPLNPVDNPFNGTNSYTGATDLWNMDLDFFDISNYIEEGDTSANITFTSGFNRYIQNVVTVIRSELPDATVELINFSGIADCDERDFTIETQVGNFNASDILPANTPISFFVLDENDEEVFLETFFTQAEIAIDESETQFFTISIPDEIPENTTLIAKVNTLADGSNPINESNILNNDFEQELFLPISPEPLTTQNLTQCANLSESFFNLEEALENAEDTEDEISFHLSQEDAEEGENPIENPADYNPTELIESLFVRRFDDNCFAVSEFEIESLIPPQINEPELFSECDFSEEQLGFTEFDLTSKIDEITG</sequence>
<gene>
    <name evidence="2" type="ORF">G7034_04410</name>
</gene>
<keyword evidence="1" id="KW-0175">Coiled coil</keyword>
<dbReference type="EMBL" id="JAANAS010000038">
    <property type="protein sequence ID" value="NGZ89492.1"/>
    <property type="molecule type" value="Genomic_DNA"/>
</dbReference>